<protein>
    <recommendedName>
        <fullName evidence="1">Phage head morphogenesis domain-containing protein</fullName>
    </recommendedName>
</protein>
<dbReference type="Proteomes" id="UP000248134">
    <property type="component" value="Unassembled WGS sequence"/>
</dbReference>
<name>A0A323UXJ0_RHOPL</name>
<sequence length="413" mass="46266">MQLTRGQAVELLARLAAVKRGFQTPPEVVDYFRDKNLKPAFSWLDVWGQEHAHAFTVAGVTETRVLNDFKSAIDKAISSGTGFEAFKADMQARLTPHGWWGPKTVSDPTGKWADKTVDFTRPGRLQTTFWSNVRSARAAGQWNRIQRTKASRPYLLYVRSTAERKRPEHLAVAGTIKPVDDAFWSTWFPPNGWGCQCKVQQLDQEDRDRYLAQDGYSEEAPDLGTRTYVNRRTGEVTTIPRGIDPGWQTNPGLARARTLVTQFADTLATAGADRAAPTIAKLWRGNWPKAMAKMDERVHLPVAASARAVDELGAKVDIVTVANDVVTKKVGKHAAVDIGSFAQVQQIIDAGDWIEDRDPAVRNILAVIGGVHWVLAIRRSTNGYIQVRTLFRTDARRHAEIRRRGVRYKAERE</sequence>
<dbReference type="Pfam" id="PF04233">
    <property type="entry name" value="Phage_Mu_F"/>
    <property type="match status" value="1"/>
</dbReference>
<dbReference type="InterPro" id="IPR006528">
    <property type="entry name" value="Phage_head_morphogenesis_dom"/>
</dbReference>
<comment type="caution">
    <text evidence="2">The sequence shown here is derived from an EMBL/GenBank/DDBJ whole genome shotgun (WGS) entry which is preliminary data.</text>
</comment>
<accession>A0A323UXJ0</accession>
<evidence type="ECO:0000259" key="1">
    <source>
        <dbReference type="Pfam" id="PF04233"/>
    </source>
</evidence>
<gene>
    <name evidence="2" type="ORF">DNX69_10815</name>
</gene>
<dbReference type="EMBL" id="QKQS01000013">
    <property type="protein sequence ID" value="PZA12458.1"/>
    <property type="molecule type" value="Genomic_DNA"/>
</dbReference>
<organism evidence="2 3">
    <name type="scientific">Rhodopseudomonas palustris</name>
    <dbReference type="NCBI Taxonomy" id="1076"/>
    <lineage>
        <taxon>Bacteria</taxon>
        <taxon>Pseudomonadati</taxon>
        <taxon>Pseudomonadota</taxon>
        <taxon>Alphaproteobacteria</taxon>
        <taxon>Hyphomicrobiales</taxon>
        <taxon>Nitrobacteraceae</taxon>
        <taxon>Rhodopseudomonas</taxon>
    </lineage>
</organism>
<proteinExistence type="predicted"/>
<dbReference type="AlphaFoldDB" id="A0A323UXJ0"/>
<dbReference type="OrthoDB" id="9813502at2"/>
<reference evidence="2 3" key="1">
    <citation type="submission" date="2018-06" db="EMBL/GenBank/DDBJ databases">
        <title>Draft Whole-Genome Sequence of the purple photosynthetic bacterium Rhodospeudomonas palustris XCP.</title>
        <authorList>
            <person name="Rayyan A."/>
            <person name="Meyer T.E."/>
            <person name="Kyndt J.A."/>
        </authorList>
    </citation>
    <scope>NUCLEOTIDE SEQUENCE [LARGE SCALE GENOMIC DNA]</scope>
    <source>
        <strain evidence="2 3">XCP</strain>
    </source>
</reference>
<evidence type="ECO:0000313" key="3">
    <source>
        <dbReference type="Proteomes" id="UP000248134"/>
    </source>
</evidence>
<dbReference type="RefSeq" id="WP_110785956.1">
    <property type="nucleotide sequence ID" value="NZ_QKQS01000013.1"/>
</dbReference>
<evidence type="ECO:0000313" key="2">
    <source>
        <dbReference type="EMBL" id="PZA12458.1"/>
    </source>
</evidence>
<feature type="domain" description="Phage head morphogenesis" evidence="1">
    <location>
        <begin position="68"/>
        <end position="199"/>
    </location>
</feature>